<proteinExistence type="predicted"/>
<dbReference type="OrthoDB" id="2412408at2759"/>
<evidence type="ECO:0000313" key="3">
    <source>
        <dbReference type="Proteomes" id="UP000780801"/>
    </source>
</evidence>
<organism evidence="2 3">
    <name type="scientific">Lunasporangiospora selenospora</name>
    <dbReference type="NCBI Taxonomy" id="979761"/>
    <lineage>
        <taxon>Eukaryota</taxon>
        <taxon>Fungi</taxon>
        <taxon>Fungi incertae sedis</taxon>
        <taxon>Mucoromycota</taxon>
        <taxon>Mortierellomycotina</taxon>
        <taxon>Mortierellomycetes</taxon>
        <taxon>Mortierellales</taxon>
        <taxon>Mortierellaceae</taxon>
        <taxon>Lunasporangiospora</taxon>
    </lineage>
</organism>
<dbReference type="AlphaFoldDB" id="A0A9P6G2X5"/>
<feature type="compositionally biased region" description="Basic and acidic residues" evidence="1">
    <location>
        <begin position="173"/>
        <end position="182"/>
    </location>
</feature>
<dbReference type="EMBL" id="JAABOA010000022">
    <property type="protein sequence ID" value="KAF9586522.1"/>
    <property type="molecule type" value="Genomic_DNA"/>
</dbReference>
<protein>
    <submittedName>
        <fullName evidence="2">Uncharacterized protein</fullName>
    </submittedName>
</protein>
<evidence type="ECO:0000256" key="1">
    <source>
        <dbReference type="SAM" id="MobiDB-lite"/>
    </source>
</evidence>
<accession>A0A9P6G2X5</accession>
<reference evidence="2" key="1">
    <citation type="journal article" date="2020" name="Fungal Divers.">
        <title>Resolving the Mortierellaceae phylogeny through synthesis of multi-gene phylogenetics and phylogenomics.</title>
        <authorList>
            <person name="Vandepol N."/>
            <person name="Liber J."/>
            <person name="Desiro A."/>
            <person name="Na H."/>
            <person name="Kennedy M."/>
            <person name="Barry K."/>
            <person name="Grigoriev I.V."/>
            <person name="Miller A.N."/>
            <person name="O'Donnell K."/>
            <person name="Stajich J.E."/>
            <person name="Bonito G."/>
        </authorList>
    </citation>
    <scope>NUCLEOTIDE SEQUENCE</scope>
    <source>
        <strain evidence="2">KOD1015</strain>
    </source>
</reference>
<keyword evidence="3" id="KW-1185">Reference proteome</keyword>
<evidence type="ECO:0000313" key="2">
    <source>
        <dbReference type="EMBL" id="KAF9586522.1"/>
    </source>
</evidence>
<comment type="caution">
    <text evidence="2">The sequence shown here is derived from an EMBL/GenBank/DDBJ whole genome shotgun (WGS) entry which is preliminary data.</text>
</comment>
<dbReference type="Proteomes" id="UP000780801">
    <property type="component" value="Unassembled WGS sequence"/>
</dbReference>
<name>A0A9P6G2X5_9FUNG</name>
<feature type="region of interest" description="Disordered" evidence="1">
    <location>
        <begin position="173"/>
        <end position="197"/>
    </location>
</feature>
<gene>
    <name evidence="2" type="ORF">BGW38_003208</name>
</gene>
<sequence length="249" mass="27626">MSCESCTGCFSASPCSSTPSITKRGQISKEYRQFLKLAKLCSLALSHQHHFVLQNNINTTHAEASPAALSIKADIDRELDHAFNNLIASLSLQQFTTQNLLLQAYNHLGGPTSTITTLTQGSKPLLSSENTTAETMRATTEFLEMARLLAHHGFFGRLCTWAILTVEQSKKEQTNGFRKEDPPGAADATTADTQDTKSCVERELRRLLEAREEGLRQHVNDEAEMFEVFNPSVQCGRVNWNEDPIPSLL</sequence>